<protein>
    <submittedName>
        <fullName evidence="2">Uncharacterized protein</fullName>
    </submittedName>
</protein>
<name>A0A4R2PYL6_9PSEU</name>
<dbReference type="EMBL" id="SLXQ01000030">
    <property type="protein sequence ID" value="TCP39375.1"/>
    <property type="molecule type" value="Genomic_DNA"/>
</dbReference>
<reference evidence="2 3" key="1">
    <citation type="submission" date="2019-03" db="EMBL/GenBank/DDBJ databases">
        <title>Genomic Encyclopedia of Type Strains, Phase IV (KMG-IV): sequencing the most valuable type-strain genomes for metagenomic binning, comparative biology and taxonomic classification.</title>
        <authorList>
            <person name="Goeker M."/>
        </authorList>
    </citation>
    <scope>NUCLEOTIDE SEQUENCE [LARGE SCALE GENOMIC DNA]</scope>
    <source>
        <strain evidence="2 3">DSM 45765</strain>
    </source>
</reference>
<accession>A0A4R2PYL6</accession>
<dbReference type="RefSeq" id="WP_132881314.1">
    <property type="nucleotide sequence ID" value="NZ_SLXQ01000030.1"/>
</dbReference>
<evidence type="ECO:0000313" key="3">
    <source>
        <dbReference type="Proteomes" id="UP000294911"/>
    </source>
</evidence>
<feature type="region of interest" description="Disordered" evidence="1">
    <location>
        <begin position="124"/>
        <end position="146"/>
    </location>
</feature>
<dbReference type="Proteomes" id="UP000294911">
    <property type="component" value="Unassembled WGS sequence"/>
</dbReference>
<sequence length="172" mass="19126">MAGDRAADAWRKTTRLVEYLAALSDGSARDPVLDVLSGHPRAPELVLWLDEWPDHLEKLIAMARDKRWIALEVAQYAEVLRGHHNLVHPRRQWVESYAPEDDIVRIAWNVVVAALNDLAETVAPTAAQTPEPASPDAEADLKHYPSSQRIGSTVADGCAVIKDSDCRDRQYA</sequence>
<dbReference type="OrthoDB" id="1395176at2"/>
<evidence type="ECO:0000256" key="1">
    <source>
        <dbReference type="SAM" id="MobiDB-lite"/>
    </source>
</evidence>
<dbReference type="AlphaFoldDB" id="A0A4R2PYL6"/>
<gene>
    <name evidence="2" type="ORF">EV191_13023</name>
</gene>
<comment type="caution">
    <text evidence="2">The sequence shown here is derived from an EMBL/GenBank/DDBJ whole genome shotgun (WGS) entry which is preliminary data.</text>
</comment>
<evidence type="ECO:0000313" key="2">
    <source>
        <dbReference type="EMBL" id="TCP39375.1"/>
    </source>
</evidence>
<keyword evidence="3" id="KW-1185">Reference proteome</keyword>
<proteinExistence type="predicted"/>
<organism evidence="2 3">
    <name type="scientific">Tamaricihabitans halophyticus</name>
    <dbReference type="NCBI Taxonomy" id="1262583"/>
    <lineage>
        <taxon>Bacteria</taxon>
        <taxon>Bacillati</taxon>
        <taxon>Actinomycetota</taxon>
        <taxon>Actinomycetes</taxon>
        <taxon>Pseudonocardiales</taxon>
        <taxon>Pseudonocardiaceae</taxon>
        <taxon>Tamaricihabitans</taxon>
    </lineage>
</organism>